<dbReference type="Pfam" id="PF11911">
    <property type="entry name" value="DUF3429"/>
    <property type="match status" value="1"/>
</dbReference>
<dbReference type="RefSeq" id="WP_058032357.1">
    <property type="nucleotide sequence ID" value="NZ_CP013188.1"/>
</dbReference>
<dbReference type="PATRIC" id="fig|161398.10.peg.4142"/>
<dbReference type="InterPro" id="IPR021836">
    <property type="entry name" value="DUF3429"/>
</dbReference>
<dbReference type="OrthoDB" id="8591832at2"/>
<evidence type="ECO:0000313" key="2">
    <source>
        <dbReference type="EMBL" id="ALO44507.1"/>
    </source>
</evidence>
<feature type="transmembrane region" description="Helical" evidence="1">
    <location>
        <begin position="66"/>
        <end position="97"/>
    </location>
</feature>
<feature type="transmembrane region" description="Helical" evidence="1">
    <location>
        <begin position="12"/>
        <end position="30"/>
    </location>
</feature>
<keyword evidence="3" id="KW-1185">Reference proteome</keyword>
<organism evidence="2 3">
    <name type="scientific">Pseudoalteromonas phenolica</name>
    <dbReference type="NCBI Taxonomy" id="161398"/>
    <lineage>
        <taxon>Bacteria</taxon>
        <taxon>Pseudomonadati</taxon>
        <taxon>Pseudomonadota</taxon>
        <taxon>Gammaproteobacteria</taxon>
        <taxon>Alteromonadales</taxon>
        <taxon>Pseudoalteromonadaceae</taxon>
        <taxon>Pseudoalteromonas</taxon>
    </lineage>
</organism>
<evidence type="ECO:0008006" key="4">
    <source>
        <dbReference type="Google" id="ProtNLM"/>
    </source>
</evidence>
<evidence type="ECO:0000256" key="1">
    <source>
        <dbReference type="SAM" id="Phobius"/>
    </source>
</evidence>
<dbReference type="EMBL" id="CP013188">
    <property type="protein sequence ID" value="ALO44507.1"/>
    <property type="molecule type" value="Genomic_DNA"/>
</dbReference>
<gene>
    <name evidence="2" type="ORF">PP2015_4039</name>
</gene>
<evidence type="ECO:0000313" key="3">
    <source>
        <dbReference type="Proteomes" id="UP000061457"/>
    </source>
</evidence>
<accession>A0A0S2K836</accession>
<dbReference type="Proteomes" id="UP000061457">
    <property type="component" value="Chromosome II"/>
</dbReference>
<sequence>MHSFSNHVQLGYYGVLPFLACIFGTLIFGSHETLIKAFTYYSLGISAFCAGVMWRPGEQTITHAVMAVLLVIPFPLIAFANVTITLSYLAICYPLILLFERGMPAWQAYHKDYHKMRFVLTSVLFVSHLFMIAQQIELSNNI</sequence>
<keyword evidence="1" id="KW-1133">Transmembrane helix</keyword>
<dbReference type="KEGG" id="pphe:PP2015_4039"/>
<dbReference type="STRING" id="161398.PP2015_4039"/>
<keyword evidence="1" id="KW-0472">Membrane</keyword>
<protein>
    <recommendedName>
        <fullName evidence="4">DUF3429 domain-containing protein</fullName>
    </recommendedName>
</protein>
<keyword evidence="1" id="KW-0812">Transmembrane</keyword>
<reference evidence="2 3" key="1">
    <citation type="submission" date="2015-11" db="EMBL/GenBank/DDBJ databases">
        <authorList>
            <person name="Zhang Y."/>
            <person name="Guo Z."/>
        </authorList>
    </citation>
    <scope>NUCLEOTIDE SEQUENCE [LARGE SCALE GENOMIC DNA]</scope>
    <source>
        <strain evidence="2 3">KCTC 12086</strain>
    </source>
</reference>
<feature type="transmembrane region" description="Helical" evidence="1">
    <location>
        <begin position="37"/>
        <end position="54"/>
    </location>
</feature>
<feature type="transmembrane region" description="Helical" evidence="1">
    <location>
        <begin position="118"/>
        <end position="136"/>
    </location>
</feature>
<dbReference type="AlphaFoldDB" id="A0A0S2K836"/>
<proteinExistence type="predicted"/>
<name>A0A0S2K836_9GAMM</name>